<dbReference type="InterPro" id="IPR043502">
    <property type="entry name" value="DNA/RNA_pol_sf"/>
</dbReference>
<evidence type="ECO:0000313" key="1">
    <source>
        <dbReference type="EMBL" id="KII65308.1"/>
    </source>
</evidence>
<keyword evidence="2" id="KW-1185">Reference proteome</keyword>
<organism evidence="1 2">
    <name type="scientific">Thelohanellus kitauei</name>
    <name type="common">Myxosporean</name>
    <dbReference type="NCBI Taxonomy" id="669202"/>
    <lineage>
        <taxon>Eukaryota</taxon>
        <taxon>Metazoa</taxon>
        <taxon>Cnidaria</taxon>
        <taxon>Myxozoa</taxon>
        <taxon>Myxosporea</taxon>
        <taxon>Bivalvulida</taxon>
        <taxon>Platysporina</taxon>
        <taxon>Myxobolidae</taxon>
        <taxon>Thelohanellus</taxon>
    </lineage>
</organism>
<dbReference type="Proteomes" id="UP000031668">
    <property type="component" value="Unassembled WGS sequence"/>
</dbReference>
<sequence>MDAILGNDFLSTTNAVIIPTDGRLTFDNLRHPSMNFSDTDLKVRDSEKLNKLLRNFDAVFAQHEWDLGRYSAAFFDIHTNEHRPVVSRCYPIPQSFEKEVESQLTEMLKLKIIRQSKSPYRSSILLIDKKDKSKRLCVDYRSLNLTVEDDKYPLPIIENTLQRIASSAFFF</sequence>
<dbReference type="SUPFAM" id="SSF56672">
    <property type="entry name" value="DNA/RNA polymerases"/>
    <property type="match status" value="1"/>
</dbReference>
<protein>
    <submittedName>
        <fullName evidence="1">Retrovirus-related Pol polyprotein from transposon opus</fullName>
    </submittedName>
</protein>
<dbReference type="InterPro" id="IPR043128">
    <property type="entry name" value="Rev_trsase/Diguanyl_cyclase"/>
</dbReference>
<proteinExistence type="predicted"/>
<dbReference type="InterPro" id="IPR053134">
    <property type="entry name" value="RNA-dir_DNA_polymerase"/>
</dbReference>
<gene>
    <name evidence="1" type="ORF">RF11_02728</name>
</gene>
<dbReference type="AlphaFoldDB" id="A0A0C2J891"/>
<name>A0A0C2J891_THEKT</name>
<dbReference type="OrthoDB" id="5986544at2759"/>
<comment type="caution">
    <text evidence="1">The sequence shown here is derived from an EMBL/GenBank/DDBJ whole genome shotgun (WGS) entry which is preliminary data.</text>
</comment>
<accession>A0A0C2J891</accession>
<dbReference type="EMBL" id="JWZT01003910">
    <property type="protein sequence ID" value="KII65308.1"/>
    <property type="molecule type" value="Genomic_DNA"/>
</dbReference>
<dbReference type="Gene3D" id="3.30.70.270">
    <property type="match status" value="1"/>
</dbReference>
<evidence type="ECO:0000313" key="2">
    <source>
        <dbReference type="Proteomes" id="UP000031668"/>
    </source>
</evidence>
<dbReference type="PANTHER" id="PTHR24559:SF444">
    <property type="entry name" value="REVERSE TRANSCRIPTASE DOMAIN-CONTAINING PROTEIN"/>
    <property type="match status" value="1"/>
</dbReference>
<dbReference type="PANTHER" id="PTHR24559">
    <property type="entry name" value="TRANSPOSON TY3-I GAG-POL POLYPROTEIN"/>
    <property type="match status" value="1"/>
</dbReference>
<reference evidence="1 2" key="1">
    <citation type="journal article" date="2014" name="Genome Biol. Evol.">
        <title>The genome of the myxosporean Thelohanellus kitauei shows adaptations to nutrient acquisition within its fish host.</title>
        <authorList>
            <person name="Yang Y."/>
            <person name="Xiong J."/>
            <person name="Zhou Z."/>
            <person name="Huo F."/>
            <person name="Miao W."/>
            <person name="Ran C."/>
            <person name="Liu Y."/>
            <person name="Zhang J."/>
            <person name="Feng J."/>
            <person name="Wang M."/>
            <person name="Wang M."/>
            <person name="Wang L."/>
            <person name="Yao B."/>
        </authorList>
    </citation>
    <scope>NUCLEOTIDE SEQUENCE [LARGE SCALE GENOMIC DNA]</scope>
    <source>
        <strain evidence="1">Wuqing</strain>
    </source>
</reference>
<dbReference type="Gene3D" id="3.10.10.10">
    <property type="entry name" value="HIV Type 1 Reverse Transcriptase, subunit A, domain 1"/>
    <property type="match status" value="1"/>
</dbReference>